<proteinExistence type="predicted"/>
<dbReference type="AlphaFoldDB" id="A0AAD8H6V7"/>
<accession>A0AAD8H6V7</accession>
<protein>
    <submittedName>
        <fullName evidence="1">Uncharacterized protein</fullName>
    </submittedName>
</protein>
<keyword evidence="2" id="KW-1185">Reference proteome</keyword>
<sequence>MGARVNSCMGRGAASNESSWYQRRDNRSGKSMASDSNMSTRFIFRGNSMKKGYILRFYSDKIRCQCNTELMLVVIVDFVQFRKVFGVRELHWPIARFLAIHRDEGESDSTVYYNYDGRFSQDDNKIETGQVYWEIDRISLLMRGWDSLNTQMSDVHCYISSHSFSRSFCSSSSACLRRKSGHFEDKPDMQTPKGSEAVIGEDHTHPCVENLQKVEQILDKLKNKQPEIPRENDQMLLHSLDRIKSMEFDVDKTKRVLHATVMK</sequence>
<reference evidence="1" key="2">
    <citation type="submission" date="2023-05" db="EMBL/GenBank/DDBJ databases">
        <authorList>
            <person name="Schelkunov M.I."/>
        </authorList>
    </citation>
    <scope>NUCLEOTIDE SEQUENCE</scope>
    <source>
        <strain evidence="1">Hsosn_3</strain>
        <tissue evidence="1">Leaf</tissue>
    </source>
</reference>
<evidence type="ECO:0000313" key="1">
    <source>
        <dbReference type="EMBL" id="KAK1361584.1"/>
    </source>
</evidence>
<dbReference type="EMBL" id="JAUIZM010000010">
    <property type="protein sequence ID" value="KAK1361584.1"/>
    <property type="molecule type" value="Genomic_DNA"/>
</dbReference>
<dbReference type="Proteomes" id="UP001237642">
    <property type="component" value="Unassembled WGS sequence"/>
</dbReference>
<comment type="caution">
    <text evidence="1">The sequence shown here is derived from an EMBL/GenBank/DDBJ whole genome shotgun (WGS) entry which is preliminary data.</text>
</comment>
<gene>
    <name evidence="1" type="ORF">POM88_046058</name>
</gene>
<evidence type="ECO:0000313" key="2">
    <source>
        <dbReference type="Proteomes" id="UP001237642"/>
    </source>
</evidence>
<dbReference type="InterPro" id="IPR051026">
    <property type="entry name" value="PI/PC_transfer"/>
</dbReference>
<dbReference type="PANTHER" id="PTHR45657:SF8">
    <property type="entry name" value="PHOSPHATIDYLINOSITOL_PHOSPHATIDYLCHOLINE TRANSFER PROTEIN SFH13"/>
    <property type="match status" value="1"/>
</dbReference>
<dbReference type="PANTHER" id="PTHR45657">
    <property type="entry name" value="CRAL-TRIO DOMAIN-CONTAINING PROTEIN YKL091C-RELATED"/>
    <property type="match status" value="1"/>
</dbReference>
<name>A0AAD8H6V7_9APIA</name>
<reference evidence="1" key="1">
    <citation type="submission" date="2023-02" db="EMBL/GenBank/DDBJ databases">
        <title>Genome of toxic invasive species Heracleum sosnowskyi carries increased number of genes despite the absence of recent whole-genome duplications.</title>
        <authorList>
            <person name="Schelkunov M."/>
            <person name="Shtratnikova V."/>
            <person name="Makarenko M."/>
            <person name="Klepikova A."/>
            <person name="Omelchenko D."/>
            <person name="Novikova G."/>
            <person name="Obukhova E."/>
            <person name="Bogdanov V."/>
            <person name="Penin A."/>
            <person name="Logacheva M."/>
        </authorList>
    </citation>
    <scope>NUCLEOTIDE SEQUENCE</scope>
    <source>
        <strain evidence="1">Hsosn_3</strain>
        <tissue evidence="1">Leaf</tissue>
    </source>
</reference>
<organism evidence="1 2">
    <name type="scientific">Heracleum sosnowskyi</name>
    <dbReference type="NCBI Taxonomy" id="360622"/>
    <lineage>
        <taxon>Eukaryota</taxon>
        <taxon>Viridiplantae</taxon>
        <taxon>Streptophyta</taxon>
        <taxon>Embryophyta</taxon>
        <taxon>Tracheophyta</taxon>
        <taxon>Spermatophyta</taxon>
        <taxon>Magnoliopsida</taxon>
        <taxon>eudicotyledons</taxon>
        <taxon>Gunneridae</taxon>
        <taxon>Pentapetalae</taxon>
        <taxon>asterids</taxon>
        <taxon>campanulids</taxon>
        <taxon>Apiales</taxon>
        <taxon>Apiaceae</taxon>
        <taxon>Apioideae</taxon>
        <taxon>apioid superclade</taxon>
        <taxon>Tordylieae</taxon>
        <taxon>Tordyliinae</taxon>
        <taxon>Heracleum</taxon>
    </lineage>
</organism>